<evidence type="ECO:0000256" key="1">
    <source>
        <dbReference type="SAM" id="Phobius"/>
    </source>
</evidence>
<dbReference type="Proteomes" id="UP000243657">
    <property type="component" value="Unassembled WGS sequence"/>
</dbReference>
<evidence type="ECO:0000313" key="3">
    <source>
        <dbReference type="Proteomes" id="UP000243657"/>
    </source>
</evidence>
<proteinExistence type="predicted"/>
<reference evidence="2 3" key="1">
    <citation type="journal article" date="2017" name="BMC Genomics">
        <title>Comparative genomic and phylogenomic analyses of the Bifidobacteriaceae family.</title>
        <authorList>
            <person name="Lugli G.A."/>
            <person name="Milani C."/>
            <person name="Turroni F."/>
            <person name="Duranti S."/>
            <person name="Mancabelli L."/>
            <person name="Mangifesta M."/>
            <person name="Ferrario C."/>
            <person name="Modesto M."/>
            <person name="Mattarelli P."/>
            <person name="Jiri K."/>
            <person name="van Sinderen D."/>
            <person name="Ventura M."/>
        </authorList>
    </citation>
    <scope>NUCLEOTIDE SEQUENCE [LARGE SCALE GENOMIC DNA]</scope>
    <source>
        <strain evidence="2 3">DSM 24762</strain>
    </source>
</reference>
<keyword evidence="1" id="KW-0472">Membrane</keyword>
<accession>A0A261F6M6</accession>
<protein>
    <submittedName>
        <fullName evidence="2">Uncharacterized protein</fullName>
    </submittedName>
</protein>
<name>A0A261F6M6_9BIFI</name>
<comment type="caution">
    <text evidence="2">The sequence shown here is derived from an EMBL/GenBank/DDBJ whole genome shotgun (WGS) entry which is preliminary data.</text>
</comment>
<dbReference type="EMBL" id="MWWT01000001">
    <property type="protein sequence ID" value="OZG54728.1"/>
    <property type="molecule type" value="Genomic_DNA"/>
</dbReference>
<keyword evidence="1" id="KW-1133">Transmembrane helix</keyword>
<gene>
    <name evidence="2" type="ORF">ALMA_0053</name>
</gene>
<organism evidence="2 3">
    <name type="scientific">Alloscardovia macacae</name>
    <dbReference type="NCBI Taxonomy" id="1160091"/>
    <lineage>
        <taxon>Bacteria</taxon>
        <taxon>Bacillati</taxon>
        <taxon>Actinomycetota</taxon>
        <taxon>Actinomycetes</taxon>
        <taxon>Bifidobacteriales</taxon>
        <taxon>Bifidobacteriaceae</taxon>
        <taxon>Alloscardovia</taxon>
    </lineage>
</organism>
<evidence type="ECO:0000313" key="2">
    <source>
        <dbReference type="EMBL" id="OZG54728.1"/>
    </source>
</evidence>
<keyword evidence="1" id="KW-0812">Transmembrane</keyword>
<keyword evidence="3" id="KW-1185">Reference proteome</keyword>
<sequence length="39" mass="4353">MAWAIADIALSVILSFAAFMGGWYTVKAYLTKRTAKEEK</sequence>
<dbReference type="AlphaFoldDB" id="A0A261F6M6"/>
<feature type="transmembrane region" description="Helical" evidence="1">
    <location>
        <begin position="6"/>
        <end position="26"/>
    </location>
</feature>